<proteinExistence type="inferred from homology"/>
<accession>A0AB39UFI2</accession>
<dbReference type="Pfam" id="PF08240">
    <property type="entry name" value="ADH_N"/>
    <property type="match status" value="1"/>
</dbReference>
<reference evidence="8" key="1">
    <citation type="submission" date="2023-07" db="EMBL/GenBank/DDBJ databases">
        <title>Bifidobacterium aquikefiriaerophilum sp. nov. and Bifidobacterium eccum sp. nov., isolated from water kefir.</title>
        <authorList>
            <person name="Breselge S."/>
            <person name="Bellassi P."/>
            <person name="Barcenilla C."/>
            <person name="Alvarez-Ordonez A."/>
            <person name="Morelli L."/>
            <person name="Cotter P.D."/>
        </authorList>
    </citation>
    <scope>NUCLEOTIDE SEQUENCE</scope>
    <source>
        <strain evidence="10">WK012_4_13</strain>
        <strain evidence="9">WK013_4_14</strain>
        <strain evidence="8">WK048_4_13</strain>
    </source>
</reference>
<dbReference type="EMBL" id="CP129683">
    <property type="protein sequence ID" value="XDS51641.1"/>
    <property type="molecule type" value="Genomic_DNA"/>
</dbReference>
<dbReference type="PANTHER" id="PTHR43161:SF9">
    <property type="entry name" value="SORBITOL DEHYDROGENASE"/>
    <property type="match status" value="1"/>
</dbReference>
<evidence type="ECO:0000256" key="2">
    <source>
        <dbReference type="ARBA" id="ARBA00008072"/>
    </source>
</evidence>
<dbReference type="InterPro" id="IPR013149">
    <property type="entry name" value="ADH-like_C"/>
</dbReference>
<evidence type="ECO:0000259" key="6">
    <source>
        <dbReference type="Pfam" id="PF00107"/>
    </source>
</evidence>
<comment type="similarity">
    <text evidence="2">Belongs to the zinc-containing alcohol dehydrogenase family.</text>
</comment>
<dbReference type="Gene3D" id="3.40.50.720">
    <property type="entry name" value="NAD(P)-binding Rossmann-like Domain"/>
    <property type="match status" value="1"/>
</dbReference>
<dbReference type="InterPro" id="IPR013154">
    <property type="entry name" value="ADH-like_N"/>
</dbReference>
<dbReference type="AlphaFoldDB" id="A0AB39UFI2"/>
<organism evidence="8">
    <name type="scientific">Bifidobacterium fermentum</name>
    <dbReference type="NCBI Taxonomy" id="3059035"/>
    <lineage>
        <taxon>Bacteria</taxon>
        <taxon>Bacillati</taxon>
        <taxon>Actinomycetota</taxon>
        <taxon>Actinomycetes</taxon>
        <taxon>Bifidobacteriales</taxon>
        <taxon>Bifidobacteriaceae</taxon>
        <taxon>Bifidobacterium</taxon>
    </lineage>
</organism>
<dbReference type="KEGG" id="bfk:QN062_09700"/>
<gene>
    <name evidence="10" type="ORF">QN062_09700</name>
    <name evidence="9" type="ORF">QN216_03910</name>
    <name evidence="8" type="ORF">QN217_06535</name>
</gene>
<dbReference type="RefSeq" id="WP_369343200.1">
    <property type="nucleotide sequence ID" value="NZ_CP129675.1"/>
</dbReference>
<protein>
    <submittedName>
        <fullName evidence="8">Zinc-binding dehydrogenase</fullName>
    </submittedName>
</protein>
<name>A0AB39UFI2_9BIFI</name>
<dbReference type="PANTHER" id="PTHR43161">
    <property type="entry name" value="SORBITOL DEHYDROGENASE"/>
    <property type="match status" value="1"/>
</dbReference>
<evidence type="ECO:0000256" key="5">
    <source>
        <dbReference type="ARBA" id="ARBA00023002"/>
    </source>
</evidence>
<evidence type="ECO:0000313" key="8">
    <source>
        <dbReference type="EMBL" id="XDS47629.1"/>
    </source>
</evidence>
<dbReference type="EMBL" id="CP129675">
    <property type="protein sequence ID" value="XDS47629.1"/>
    <property type="molecule type" value="Genomic_DNA"/>
</dbReference>
<dbReference type="InterPro" id="IPR036291">
    <property type="entry name" value="NAD(P)-bd_dom_sf"/>
</dbReference>
<keyword evidence="5" id="KW-0560">Oxidoreductase</keyword>
<evidence type="ECO:0000256" key="4">
    <source>
        <dbReference type="ARBA" id="ARBA00022833"/>
    </source>
</evidence>
<dbReference type="InterPro" id="IPR011032">
    <property type="entry name" value="GroES-like_sf"/>
</dbReference>
<dbReference type="GO" id="GO:0016491">
    <property type="term" value="F:oxidoreductase activity"/>
    <property type="evidence" value="ECO:0007669"/>
    <property type="project" value="UniProtKB-KW"/>
</dbReference>
<evidence type="ECO:0000256" key="1">
    <source>
        <dbReference type="ARBA" id="ARBA00001947"/>
    </source>
</evidence>
<dbReference type="SUPFAM" id="SSF51735">
    <property type="entry name" value="NAD(P)-binding Rossmann-fold domains"/>
    <property type="match status" value="1"/>
</dbReference>
<sequence>MNAVVVRGAGDLQIEKRPIPIPHTGEVLIRVKYAGICGSDLHYYHEGSVGAFAIREPLVVGHEIVGTVERDTRSGADTLPHNTPVAIHPATPGMALPGLEDRPSIWPGSRYLGSAATQPHTQGGMSEFIVVRSDQIRALPAGLPLRRAVLAEPLGVALHALNRGGGVRGKRVLVSGAGPVGLLAAGAAVALGASQVASSDVIPEPLARAAALGVTDTYLIDRNGGNPPKQSFDLVIECSGSPSAVSTAIASAVPGGVVVQVGMLPAGLISVDLSQLISREIDVRGAFRFNDEITEAVTLLASDDDLEQIVTDVFGLDEVVAAFDRAADAKASGKVVIDLSEPSTPTIDKR</sequence>
<feature type="domain" description="Alcohol dehydrogenase-like N-terminal" evidence="7">
    <location>
        <begin position="24"/>
        <end position="140"/>
    </location>
</feature>
<keyword evidence="3" id="KW-0479">Metal-binding</keyword>
<dbReference type="GO" id="GO:0046872">
    <property type="term" value="F:metal ion binding"/>
    <property type="evidence" value="ECO:0007669"/>
    <property type="project" value="UniProtKB-KW"/>
</dbReference>
<dbReference type="Pfam" id="PF00107">
    <property type="entry name" value="ADH_zinc_N"/>
    <property type="match status" value="1"/>
</dbReference>
<dbReference type="Gene3D" id="3.90.180.10">
    <property type="entry name" value="Medium-chain alcohol dehydrogenases, catalytic domain"/>
    <property type="match status" value="1"/>
</dbReference>
<evidence type="ECO:0000313" key="9">
    <source>
        <dbReference type="EMBL" id="XDS49679.1"/>
    </source>
</evidence>
<dbReference type="SUPFAM" id="SSF50129">
    <property type="entry name" value="GroES-like"/>
    <property type="match status" value="1"/>
</dbReference>
<dbReference type="EMBL" id="CP129682">
    <property type="protein sequence ID" value="XDS49679.1"/>
    <property type="molecule type" value="Genomic_DNA"/>
</dbReference>
<evidence type="ECO:0000259" key="7">
    <source>
        <dbReference type="Pfam" id="PF08240"/>
    </source>
</evidence>
<keyword evidence="4" id="KW-0862">Zinc</keyword>
<feature type="domain" description="Alcohol dehydrogenase-like C-terminal" evidence="6">
    <location>
        <begin position="179"/>
        <end position="301"/>
    </location>
</feature>
<evidence type="ECO:0000256" key="3">
    <source>
        <dbReference type="ARBA" id="ARBA00022723"/>
    </source>
</evidence>
<evidence type="ECO:0000313" key="10">
    <source>
        <dbReference type="EMBL" id="XDS51641.1"/>
    </source>
</evidence>
<comment type="cofactor">
    <cofactor evidence="1">
        <name>Zn(2+)</name>
        <dbReference type="ChEBI" id="CHEBI:29105"/>
    </cofactor>
</comment>